<dbReference type="PANTHER" id="PTHR23508:SF10">
    <property type="entry name" value="CARBOXYLIC ACID TRANSPORTER PROTEIN HOMOLOG"/>
    <property type="match status" value="1"/>
</dbReference>
<name>A0A5R9J815_9PROT</name>
<keyword evidence="3 5" id="KW-1133">Transmembrane helix</keyword>
<evidence type="ECO:0000259" key="6">
    <source>
        <dbReference type="PROSITE" id="PS50850"/>
    </source>
</evidence>
<dbReference type="AlphaFoldDB" id="A0A5R9J815"/>
<dbReference type="Pfam" id="PF00083">
    <property type="entry name" value="Sugar_tr"/>
    <property type="match status" value="1"/>
</dbReference>
<feature type="transmembrane region" description="Helical" evidence="5">
    <location>
        <begin position="93"/>
        <end position="113"/>
    </location>
</feature>
<feature type="transmembrane region" description="Helical" evidence="5">
    <location>
        <begin position="152"/>
        <end position="174"/>
    </location>
</feature>
<dbReference type="InterPro" id="IPR005829">
    <property type="entry name" value="Sugar_transporter_CS"/>
</dbReference>
<dbReference type="PROSITE" id="PS00217">
    <property type="entry name" value="SUGAR_TRANSPORT_2"/>
    <property type="match status" value="1"/>
</dbReference>
<dbReference type="GO" id="GO:0046943">
    <property type="term" value="F:carboxylic acid transmembrane transporter activity"/>
    <property type="evidence" value="ECO:0007669"/>
    <property type="project" value="TreeGrafter"/>
</dbReference>
<accession>A0A5R9J815</accession>
<dbReference type="GO" id="GO:0005886">
    <property type="term" value="C:plasma membrane"/>
    <property type="evidence" value="ECO:0007669"/>
    <property type="project" value="TreeGrafter"/>
</dbReference>
<protein>
    <submittedName>
        <fullName evidence="7">MFS transporter</fullName>
    </submittedName>
</protein>
<evidence type="ECO:0000256" key="2">
    <source>
        <dbReference type="ARBA" id="ARBA00022692"/>
    </source>
</evidence>
<organism evidence="7 8">
    <name type="scientific">Lichenicoccus roseus</name>
    <dbReference type="NCBI Taxonomy" id="2683649"/>
    <lineage>
        <taxon>Bacteria</taxon>
        <taxon>Pseudomonadati</taxon>
        <taxon>Pseudomonadota</taxon>
        <taxon>Alphaproteobacteria</taxon>
        <taxon>Acetobacterales</taxon>
        <taxon>Acetobacteraceae</taxon>
        <taxon>Lichenicoccus</taxon>
    </lineage>
</organism>
<feature type="transmembrane region" description="Helical" evidence="5">
    <location>
        <begin position="300"/>
        <end position="317"/>
    </location>
</feature>
<keyword evidence="2 5" id="KW-0812">Transmembrane</keyword>
<feature type="transmembrane region" description="Helical" evidence="5">
    <location>
        <begin position="180"/>
        <end position="201"/>
    </location>
</feature>
<keyword evidence="8" id="KW-1185">Reference proteome</keyword>
<dbReference type="PROSITE" id="PS50850">
    <property type="entry name" value="MFS"/>
    <property type="match status" value="1"/>
</dbReference>
<dbReference type="SUPFAM" id="SSF103473">
    <property type="entry name" value="MFS general substrate transporter"/>
    <property type="match status" value="1"/>
</dbReference>
<dbReference type="InterPro" id="IPR020846">
    <property type="entry name" value="MFS_dom"/>
</dbReference>
<evidence type="ECO:0000313" key="8">
    <source>
        <dbReference type="Proteomes" id="UP000305654"/>
    </source>
</evidence>
<feature type="domain" description="Major facilitator superfamily (MFS) profile" evidence="6">
    <location>
        <begin position="28"/>
        <end position="410"/>
    </location>
</feature>
<feature type="transmembrane region" description="Helical" evidence="5">
    <location>
        <begin position="323"/>
        <end position="346"/>
    </location>
</feature>
<feature type="transmembrane region" description="Helical" evidence="5">
    <location>
        <begin position="358"/>
        <end position="378"/>
    </location>
</feature>
<dbReference type="RefSeq" id="WP_138323975.1">
    <property type="nucleotide sequence ID" value="NZ_VCDI01000001.1"/>
</dbReference>
<evidence type="ECO:0000256" key="4">
    <source>
        <dbReference type="ARBA" id="ARBA00023136"/>
    </source>
</evidence>
<evidence type="ECO:0000313" key="7">
    <source>
        <dbReference type="EMBL" id="TLU73722.1"/>
    </source>
</evidence>
<feature type="transmembrane region" description="Helical" evidence="5">
    <location>
        <begin position="234"/>
        <end position="255"/>
    </location>
</feature>
<evidence type="ECO:0000256" key="5">
    <source>
        <dbReference type="SAM" id="Phobius"/>
    </source>
</evidence>
<gene>
    <name evidence="7" type="ORF">FE263_00315</name>
</gene>
<dbReference type="InterPro" id="IPR005828">
    <property type="entry name" value="MFS_sugar_transport-like"/>
</dbReference>
<dbReference type="Pfam" id="PF07690">
    <property type="entry name" value="MFS_1"/>
    <property type="match status" value="1"/>
</dbReference>
<comment type="subcellular location">
    <subcellularLocation>
        <location evidence="1">Membrane</location>
        <topology evidence="1">Multi-pass membrane protein</topology>
    </subcellularLocation>
</comment>
<dbReference type="OrthoDB" id="5368493at2"/>
<dbReference type="Gene3D" id="1.20.1250.20">
    <property type="entry name" value="MFS general substrate transporter like domains"/>
    <property type="match status" value="2"/>
</dbReference>
<dbReference type="Proteomes" id="UP000305654">
    <property type="component" value="Unassembled WGS sequence"/>
</dbReference>
<sequence>MAEAIRPGASVQHDARTPLQLLMPYWRVTLAAFLGWFLDAFDQVVLLLALPDIGRSLHASLTAMGLVIAAQSVGRVLGNTGWGWLADRYGRKLTFMIGIVWFALFSGLSGLAWSYAAMVAIQLLFGIGFGGEWTASATLLMESVPARARPLASAIMMSGYEVGFFAAAAAQAVILPRYGWRMLFFIGILPALLAIFIRIGVPESPVWLKLRRDMASGAATSQKREPAWFRLTPAALQALAFMAFLQFQNAAIYSFYPTLLRTVHGFTPESVFPAVAAYCIGSMIGKPLCGWAASRFGERTTLFVYLVITVLAIVPFAGGTALWMLLGAAFVMGMFGNSVFALVPHYLAQRFPSQSRSLGMGVSYAFAAGGQGIAGFVVPWGGGIVGLARAMEVCVIAGSLVVGLVAARQPAELPGAHMEGDDTG</sequence>
<dbReference type="InterPro" id="IPR011701">
    <property type="entry name" value="MFS"/>
</dbReference>
<dbReference type="EMBL" id="VCDI01000001">
    <property type="protein sequence ID" value="TLU73722.1"/>
    <property type="molecule type" value="Genomic_DNA"/>
</dbReference>
<feature type="transmembrane region" description="Helical" evidence="5">
    <location>
        <begin position="275"/>
        <end position="293"/>
    </location>
</feature>
<dbReference type="InterPro" id="IPR036259">
    <property type="entry name" value="MFS_trans_sf"/>
</dbReference>
<reference evidence="7 8" key="1">
    <citation type="submission" date="2019-05" db="EMBL/GenBank/DDBJ databases">
        <authorList>
            <person name="Pankratov T."/>
            <person name="Grouzdev D."/>
        </authorList>
    </citation>
    <scope>NUCLEOTIDE SEQUENCE [LARGE SCALE GENOMIC DNA]</scope>
    <source>
        <strain evidence="7 8">KEBCLARHB70R</strain>
    </source>
</reference>
<evidence type="ECO:0000256" key="1">
    <source>
        <dbReference type="ARBA" id="ARBA00004141"/>
    </source>
</evidence>
<feature type="transmembrane region" description="Helical" evidence="5">
    <location>
        <begin position="119"/>
        <end position="140"/>
    </location>
</feature>
<proteinExistence type="predicted"/>
<evidence type="ECO:0000256" key="3">
    <source>
        <dbReference type="ARBA" id="ARBA00022989"/>
    </source>
</evidence>
<feature type="transmembrane region" description="Helical" evidence="5">
    <location>
        <begin position="25"/>
        <end position="50"/>
    </location>
</feature>
<comment type="caution">
    <text evidence="7">The sequence shown here is derived from an EMBL/GenBank/DDBJ whole genome shotgun (WGS) entry which is preliminary data.</text>
</comment>
<dbReference type="PANTHER" id="PTHR23508">
    <property type="entry name" value="CARBOXYLIC ACID TRANSPORTER PROTEIN HOMOLOG"/>
    <property type="match status" value="1"/>
</dbReference>
<keyword evidence="4 5" id="KW-0472">Membrane</keyword>